<dbReference type="InterPro" id="IPR003488">
    <property type="entry name" value="DprA"/>
</dbReference>
<dbReference type="GO" id="GO:0009294">
    <property type="term" value="P:DNA-mediated transformation"/>
    <property type="evidence" value="ECO:0007669"/>
    <property type="project" value="InterPro"/>
</dbReference>
<dbReference type="PANTHER" id="PTHR43022:SF1">
    <property type="entry name" value="PROTEIN SMF"/>
    <property type="match status" value="1"/>
</dbReference>
<keyword evidence="4" id="KW-1185">Reference proteome</keyword>
<dbReference type="EMBL" id="WPIK01000010">
    <property type="protein sequence ID" value="MVN22295.1"/>
    <property type="molecule type" value="Genomic_DNA"/>
</dbReference>
<dbReference type="InterPro" id="IPR057666">
    <property type="entry name" value="DrpA_SLOG"/>
</dbReference>
<dbReference type="AlphaFoldDB" id="A0A7K1SY96"/>
<comment type="similarity">
    <text evidence="1">Belongs to the DprA/Smf family.</text>
</comment>
<gene>
    <name evidence="3" type="primary">dprA</name>
    <name evidence="3" type="ORF">GO621_12200</name>
</gene>
<sequence length="365" mass="40273">MSLLHQLALKFVPGIGDVLAKNLISYCGSAEEIFKTSKHKLLQIPGIGPKMATAFLNKECFVKAENEIRFIERNKVKAIFYTDAAYPKRLKSCIDAPVMLFFKGNADLNKQRVISIVGTRNATAYGKQLCDELIGHLKKYGATIVSGLAYGIDICAHKACVKQTLPTVGILAHGLDRVYPSQHTHIAEKMMENGGLLTEFPSQTNPERENFPKRNRIIAGMADATVVVEASIKGGALITAEIANSYNRDVFTFPGRIGDEFSEGCNFLVRFNKAGLLTGYSDLAEQLGWLENTVLVKKQQLLFPLDLTTDEKTIFEMLQLAEQTGIDDLSIQTNLPVSILAMNLLNLEMQGLVRSLPGKSYTLIK</sequence>
<evidence type="ECO:0000313" key="4">
    <source>
        <dbReference type="Proteomes" id="UP000462014"/>
    </source>
</evidence>
<dbReference type="Gene3D" id="1.10.10.10">
    <property type="entry name" value="Winged helix-like DNA-binding domain superfamily/Winged helix DNA-binding domain"/>
    <property type="match status" value="1"/>
</dbReference>
<evidence type="ECO:0000259" key="2">
    <source>
        <dbReference type="SMART" id="SM00278"/>
    </source>
</evidence>
<dbReference type="GO" id="GO:0006281">
    <property type="term" value="P:DNA repair"/>
    <property type="evidence" value="ECO:0007669"/>
    <property type="project" value="InterPro"/>
</dbReference>
<dbReference type="Pfam" id="PF02481">
    <property type="entry name" value="DNA_processg_A"/>
    <property type="match status" value="1"/>
</dbReference>
<comment type="caution">
    <text evidence="3">The sequence shown here is derived from an EMBL/GenBank/DDBJ whole genome shotgun (WGS) entry which is preliminary data.</text>
</comment>
<organism evidence="3 4">
    <name type="scientific">Mucilaginibacter arboris</name>
    <dbReference type="NCBI Taxonomy" id="2682090"/>
    <lineage>
        <taxon>Bacteria</taxon>
        <taxon>Pseudomonadati</taxon>
        <taxon>Bacteroidota</taxon>
        <taxon>Sphingobacteriia</taxon>
        <taxon>Sphingobacteriales</taxon>
        <taxon>Sphingobacteriaceae</taxon>
        <taxon>Mucilaginibacter</taxon>
    </lineage>
</organism>
<evidence type="ECO:0000256" key="1">
    <source>
        <dbReference type="ARBA" id="ARBA00006525"/>
    </source>
</evidence>
<proteinExistence type="inferred from homology"/>
<dbReference type="InterPro" id="IPR010994">
    <property type="entry name" value="RuvA_2-like"/>
</dbReference>
<dbReference type="InterPro" id="IPR003583">
    <property type="entry name" value="Hlx-hairpin-Hlx_DNA-bd_motif"/>
</dbReference>
<dbReference type="GO" id="GO:0003677">
    <property type="term" value="F:DNA binding"/>
    <property type="evidence" value="ECO:0007669"/>
    <property type="project" value="InterPro"/>
</dbReference>
<evidence type="ECO:0000313" key="3">
    <source>
        <dbReference type="EMBL" id="MVN22295.1"/>
    </source>
</evidence>
<accession>A0A7K1SY96</accession>
<dbReference type="Gene3D" id="3.40.50.450">
    <property type="match status" value="1"/>
</dbReference>
<dbReference type="Pfam" id="PF14520">
    <property type="entry name" value="HHH_5"/>
    <property type="match status" value="1"/>
</dbReference>
<dbReference type="Pfam" id="PF17782">
    <property type="entry name" value="WHD_DprA"/>
    <property type="match status" value="1"/>
</dbReference>
<feature type="domain" description="Helix-hairpin-helix DNA-binding motif class 1" evidence="2">
    <location>
        <begin position="7"/>
        <end position="26"/>
    </location>
</feature>
<reference evidence="3 4" key="1">
    <citation type="submission" date="2019-12" db="EMBL/GenBank/DDBJ databases">
        <title>Mucilaginibacter sp. HMF7410 genome sequencing and assembly.</title>
        <authorList>
            <person name="Kang H."/>
            <person name="Cha I."/>
            <person name="Kim H."/>
            <person name="Joh K."/>
        </authorList>
    </citation>
    <scope>NUCLEOTIDE SEQUENCE [LARGE SCALE GENOMIC DNA]</scope>
    <source>
        <strain evidence="3 4">HMF7410</strain>
    </source>
</reference>
<feature type="domain" description="Helix-hairpin-helix DNA-binding motif class 1" evidence="2">
    <location>
        <begin position="39"/>
        <end position="58"/>
    </location>
</feature>
<dbReference type="SUPFAM" id="SSF47781">
    <property type="entry name" value="RuvA domain 2-like"/>
    <property type="match status" value="1"/>
</dbReference>
<dbReference type="InterPro" id="IPR041614">
    <property type="entry name" value="DprA_WH"/>
</dbReference>
<protein>
    <submittedName>
        <fullName evidence="3">DNA-protecting protein DprA</fullName>
    </submittedName>
</protein>
<dbReference type="Proteomes" id="UP000462014">
    <property type="component" value="Unassembled WGS sequence"/>
</dbReference>
<dbReference type="NCBIfam" id="TIGR00732">
    <property type="entry name" value="dprA"/>
    <property type="match status" value="1"/>
</dbReference>
<dbReference type="SMART" id="SM00278">
    <property type="entry name" value="HhH1"/>
    <property type="match status" value="2"/>
</dbReference>
<dbReference type="RefSeq" id="WP_157567408.1">
    <property type="nucleotide sequence ID" value="NZ_WPIK01000010.1"/>
</dbReference>
<name>A0A7K1SY96_9SPHI</name>
<dbReference type="SUPFAM" id="SSF102405">
    <property type="entry name" value="MCP/YpsA-like"/>
    <property type="match status" value="1"/>
</dbReference>
<dbReference type="InterPro" id="IPR036388">
    <property type="entry name" value="WH-like_DNA-bd_sf"/>
</dbReference>
<dbReference type="PANTHER" id="PTHR43022">
    <property type="entry name" value="PROTEIN SMF"/>
    <property type="match status" value="1"/>
</dbReference>